<keyword evidence="1" id="KW-0472">Membrane</keyword>
<feature type="transmembrane region" description="Helical" evidence="1">
    <location>
        <begin position="73"/>
        <end position="92"/>
    </location>
</feature>
<dbReference type="RefSeq" id="WP_238751257.1">
    <property type="nucleotide sequence ID" value="NZ_CAKLPZ010000002.1"/>
</dbReference>
<keyword evidence="1" id="KW-1133">Transmembrane helix</keyword>
<keyword evidence="1" id="KW-0812">Transmembrane</keyword>
<dbReference type="Proteomes" id="UP000837803">
    <property type="component" value="Unassembled WGS sequence"/>
</dbReference>
<evidence type="ECO:0000256" key="1">
    <source>
        <dbReference type="SAM" id="Phobius"/>
    </source>
</evidence>
<feature type="transmembrane region" description="Helical" evidence="1">
    <location>
        <begin position="261"/>
        <end position="291"/>
    </location>
</feature>
<feature type="transmembrane region" description="Helical" evidence="1">
    <location>
        <begin position="112"/>
        <end position="129"/>
    </location>
</feature>
<feature type="transmembrane region" description="Helical" evidence="1">
    <location>
        <begin position="303"/>
        <end position="323"/>
    </location>
</feature>
<evidence type="ECO:0000313" key="3">
    <source>
        <dbReference type="Proteomes" id="UP000837803"/>
    </source>
</evidence>
<name>A0ABN8F362_9BACT</name>
<evidence type="ECO:0000313" key="2">
    <source>
        <dbReference type="EMBL" id="CAH1001411.1"/>
    </source>
</evidence>
<keyword evidence="3" id="KW-1185">Reference proteome</keyword>
<feature type="transmembrane region" description="Helical" evidence="1">
    <location>
        <begin position="359"/>
        <end position="385"/>
    </location>
</feature>
<feature type="transmembrane region" description="Helical" evidence="1">
    <location>
        <begin position="181"/>
        <end position="200"/>
    </location>
</feature>
<feature type="transmembrane region" description="Helical" evidence="1">
    <location>
        <begin position="397"/>
        <end position="417"/>
    </location>
</feature>
<gene>
    <name evidence="2" type="ORF">LEM8419_02314</name>
</gene>
<protein>
    <recommendedName>
        <fullName evidence="4">Glycosyltransferase RgtA/B/C/D-like domain-containing protein</fullName>
    </recommendedName>
</protein>
<feature type="transmembrane region" description="Helical" evidence="1">
    <location>
        <begin position="454"/>
        <end position="472"/>
    </location>
</feature>
<accession>A0ABN8F362</accession>
<feature type="transmembrane region" description="Helical" evidence="1">
    <location>
        <begin position="237"/>
        <end position="255"/>
    </location>
</feature>
<reference evidence="2" key="1">
    <citation type="submission" date="2021-12" db="EMBL/GenBank/DDBJ databases">
        <authorList>
            <person name="Rodrigo-Torres L."/>
            <person name="Arahal R. D."/>
            <person name="Lucena T."/>
        </authorList>
    </citation>
    <scope>NUCLEOTIDE SEQUENCE</scope>
    <source>
        <strain evidence="2">CECT 8419</strain>
    </source>
</reference>
<organism evidence="2 3">
    <name type="scientific">Neolewinella maritima</name>
    <dbReference type="NCBI Taxonomy" id="1383882"/>
    <lineage>
        <taxon>Bacteria</taxon>
        <taxon>Pseudomonadati</taxon>
        <taxon>Bacteroidota</taxon>
        <taxon>Saprospiria</taxon>
        <taxon>Saprospirales</taxon>
        <taxon>Lewinellaceae</taxon>
        <taxon>Neolewinella</taxon>
    </lineage>
</organism>
<feature type="transmembrane region" description="Helical" evidence="1">
    <location>
        <begin position="212"/>
        <end position="230"/>
    </location>
</feature>
<evidence type="ECO:0008006" key="4">
    <source>
        <dbReference type="Google" id="ProtNLM"/>
    </source>
</evidence>
<dbReference type="EMBL" id="CAKLPZ010000002">
    <property type="protein sequence ID" value="CAH1001411.1"/>
    <property type="molecule type" value="Genomic_DNA"/>
</dbReference>
<feature type="transmembrane region" description="Helical" evidence="1">
    <location>
        <begin position="423"/>
        <end position="442"/>
    </location>
</feature>
<comment type="caution">
    <text evidence="2">The sequence shown here is derived from an EMBL/GenBank/DDBJ whole genome shotgun (WGS) entry which is preliminary data.</text>
</comment>
<sequence length="561" mass="63161">MHPASPRSRSIPRLAYGLAVLFFLSNIVYAAWYLSQDYTTLRDAYLATGPFYRDAFWTTDFFTPSTKAAGDRFAAVAILLAVAVLVYLGYCWRHAEQRAAPAIRVPVKRDDILPLLCLATVQLGLWVYGNQLLPPAYDEVFSAMHAAAPGPLRALTYYMLPNNHVLFNVLNGTLFGWADDLVFTGRLISLLAYLLLGVLQYVWLRSLLSDRLAALALTLFLAVLLPVWGFAVQARGYALLLLFSWGAFLAVWQYVSGRGRGMRWVFAGCCVLAYATVPVFLYLHLALLIWIVRDWIRRRRIDWQLIATQLVAGVAVLLVYLPAITYSGLGAMVDNRYVAAGEEGGVAFARMFLPTLPHYVNYLALDIGSVLPYLLPLLALLPLLLVFAQRVLLRRLAIIYLIVLCSTIGTVLVMRAVPFHRTLVFQLQFVGLLIACIPLAAWEWTVGSKLPRRWLRLVAVGWLLLAGALIWLTPAKFSLHLYYYDIVPTYQSMTTLLDQLPTDAKVAGSDEAFYPLYFIQSDGEVLPSAATYYVKRPTEPLPEGRWELVGQDREFEVYRRE</sequence>
<proteinExistence type="predicted"/>